<dbReference type="InterPro" id="IPR043504">
    <property type="entry name" value="Peptidase_S1_PA_chymotrypsin"/>
</dbReference>
<dbReference type="PRINTS" id="PR00722">
    <property type="entry name" value="CHYMOTRYPSIN"/>
</dbReference>
<dbReference type="Proteomes" id="UP000790347">
    <property type="component" value="Unassembled WGS sequence"/>
</dbReference>
<sequence>MLVIVIDSIQAANNKRFQSSSLRRDQDFENIGGRKRNVFGANNLENRLEANFVAAIVYVGPCCDYKDVALSNQLKVHCTATVISPNYILTTAVCLVQHIAKNPSHFYVIFDLNPLEKWRNFAVNNNGNFLARRIINHKVHGKYTTTDPYKYNLALIQLDKPINLTTPIVAETPLPYISHYRPYCKEYSEVDYTDVYMNHCFFYGYGPNRYDNTTHRTGILKRFHLPLLNSRYCRYFDATFDLKSNLCAGHKRVTNKDEKFKGFIGGDFGGPLVCTVINVRNFKDVSKRLVVGIASMSALVTLPDHSLRLFDYFSSTRFFRDWIEDLSDRNRL</sequence>
<keyword evidence="1" id="KW-1015">Disulfide bond</keyword>
<dbReference type="SMART" id="SM00020">
    <property type="entry name" value="Tryp_SPc"/>
    <property type="match status" value="1"/>
</dbReference>
<evidence type="ECO:0000256" key="1">
    <source>
        <dbReference type="ARBA" id="ARBA00023157"/>
    </source>
</evidence>
<reference evidence="5" key="4">
    <citation type="journal article" date="2022" name="Res Sq">
        <title>Comparative Genomics Reveals Insights into the Divergent Evolution of Astigmatic Mites and Household Pest Adaptations.</title>
        <authorList>
            <person name="Xiong Q."/>
            <person name="Wan A.T.-Y."/>
            <person name="Liu X.-Y."/>
            <person name="Fung C.S.-H."/>
            <person name="Xiao X."/>
            <person name="Malainual N."/>
            <person name="Hou J."/>
            <person name="Wang L."/>
            <person name="Wang M."/>
            <person name="Yang K."/>
            <person name="Cui Y."/>
            <person name="Leung E."/>
            <person name="Nong W."/>
            <person name="Shin S.-K."/>
            <person name="Au S."/>
            <person name="Jeong K.Y."/>
            <person name="Chew F.T."/>
            <person name="Hui J."/>
            <person name="Leung T.F."/>
            <person name="Tungtrongchitr A."/>
            <person name="Zhong N."/>
            <person name="Liu Z."/>
            <person name="Tsui S."/>
        </authorList>
    </citation>
    <scope>NUCLEOTIDE SEQUENCE</scope>
    <source>
        <strain evidence="5">Derf</strain>
        <tissue evidence="5">Whole organism</tissue>
    </source>
</reference>
<accession>A0A922LB85</accession>
<dbReference type="AlphaFoldDB" id="A0A922LB85"/>
<feature type="domain" description="Peptidase S1" evidence="3">
    <location>
        <begin position="30"/>
        <end position="328"/>
    </location>
</feature>
<reference evidence="5" key="1">
    <citation type="submission" date="2013-05" db="EMBL/GenBank/DDBJ databases">
        <authorList>
            <person name="Yim A.K.Y."/>
            <person name="Chan T.F."/>
            <person name="Ji K.M."/>
            <person name="Liu X.Y."/>
            <person name="Zhou J.W."/>
            <person name="Li R.Q."/>
            <person name="Yang K.Y."/>
            <person name="Li J."/>
            <person name="Li M."/>
            <person name="Law P.T.W."/>
            <person name="Wu Y.L."/>
            <person name="Cai Z.L."/>
            <person name="Qin H."/>
            <person name="Bao Y."/>
            <person name="Leung R.K.K."/>
            <person name="Ng P.K.S."/>
            <person name="Zou J."/>
            <person name="Zhong X.J."/>
            <person name="Ran P.X."/>
            <person name="Zhong N.S."/>
            <person name="Liu Z.G."/>
            <person name="Tsui S.K.W."/>
        </authorList>
    </citation>
    <scope>NUCLEOTIDE SEQUENCE</scope>
    <source>
        <strain evidence="5">Derf</strain>
        <tissue evidence="5">Whole organism</tissue>
    </source>
</reference>
<comment type="caution">
    <text evidence="5">The sequence shown here is derived from an EMBL/GenBank/DDBJ whole genome shotgun (WGS) entry which is preliminary data.</text>
</comment>
<reference evidence="4" key="2">
    <citation type="submission" date="2020-06" db="EMBL/GenBank/DDBJ databases">
        <authorList>
            <person name="Ji K."/>
            <person name="Li J."/>
        </authorList>
    </citation>
    <scope>NUCLEOTIDE SEQUENCE</scope>
    <source>
        <strain evidence="4">JKM2019</strain>
        <tissue evidence="4">Whole body</tissue>
    </source>
</reference>
<dbReference type="Gene3D" id="2.40.10.10">
    <property type="entry name" value="Trypsin-like serine proteases"/>
    <property type="match status" value="1"/>
</dbReference>
<dbReference type="Pfam" id="PF00089">
    <property type="entry name" value="Trypsin"/>
    <property type="match status" value="1"/>
</dbReference>
<dbReference type="InterPro" id="IPR051487">
    <property type="entry name" value="Ser/Thr_Proteases_Immune/Dev"/>
</dbReference>
<protein>
    <submittedName>
        <fullName evidence="5">Serine-type endopeptidase</fullName>
    </submittedName>
</protein>
<evidence type="ECO:0000313" key="5">
    <source>
        <dbReference type="EMBL" id="KAH9529254.1"/>
    </source>
</evidence>
<dbReference type="OrthoDB" id="5565075at2759"/>
<gene>
    <name evidence="5" type="primary">PRSS41_1</name>
    <name evidence="5" type="ORF">DERF_003146</name>
    <name evidence="4" type="ORF">HUG17_5155</name>
</gene>
<evidence type="ECO:0000256" key="2">
    <source>
        <dbReference type="ARBA" id="ARBA00024195"/>
    </source>
</evidence>
<organism evidence="5 6">
    <name type="scientific">Dermatophagoides farinae</name>
    <name type="common">American house dust mite</name>
    <dbReference type="NCBI Taxonomy" id="6954"/>
    <lineage>
        <taxon>Eukaryota</taxon>
        <taxon>Metazoa</taxon>
        <taxon>Ecdysozoa</taxon>
        <taxon>Arthropoda</taxon>
        <taxon>Chelicerata</taxon>
        <taxon>Arachnida</taxon>
        <taxon>Acari</taxon>
        <taxon>Acariformes</taxon>
        <taxon>Sarcoptiformes</taxon>
        <taxon>Astigmata</taxon>
        <taxon>Psoroptidia</taxon>
        <taxon>Analgoidea</taxon>
        <taxon>Pyroglyphidae</taxon>
        <taxon>Dermatophagoidinae</taxon>
        <taxon>Dermatophagoides</taxon>
    </lineage>
</organism>
<proteinExistence type="inferred from homology"/>
<comment type="similarity">
    <text evidence="2">Belongs to the peptidase S1 family. CLIP subfamily.</text>
</comment>
<dbReference type="Proteomes" id="UP000828236">
    <property type="component" value="Unassembled WGS sequence"/>
</dbReference>
<dbReference type="PROSITE" id="PS50240">
    <property type="entry name" value="TRYPSIN_DOM"/>
    <property type="match status" value="1"/>
</dbReference>
<dbReference type="GO" id="GO:0006508">
    <property type="term" value="P:proteolysis"/>
    <property type="evidence" value="ECO:0007669"/>
    <property type="project" value="InterPro"/>
</dbReference>
<dbReference type="SUPFAM" id="SSF50494">
    <property type="entry name" value="Trypsin-like serine proteases"/>
    <property type="match status" value="1"/>
</dbReference>
<evidence type="ECO:0000259" key="3">
    <source>
        <dbReference type="PROSITE" id="PS50240"/>
    </source>
</evidence>
<dbReference type="GO" id="GO:0004252">
    <property type="term" value="F:serine-type endopeptidase activity"/>
    <property type="evidence" value="ECO:0007669"/>
    <property type="project" value="InterPro"/>
</dbReference>
<dbReference type="PANTHER" id="PTHR24256">
    <property type="entry name" value="TRYPTASE-RELATED"/>
    <property type="match status" value="1"/>
</dbReference>
<dbReference type="InterPro" id="IPR001314">
    <property type="entry name" value="Peptidase_S1A"/>
</dbReference>
<reference evidence="4" key="3">
    <citation type="journal article" date="2021" name="World Allergy Organ. J.">
        <title>Chromosome-level assembly of Dermatophagoides farinae genome and transcriptome reveals two novel allergens Der f 37 and Der f 39.</title>
        <authorList>
            <person name="Chen J."/>
            <person name="Cai Z."/>
            <person name="Fan D."/>
            <person name="Hu J."/>
            <person name="Hou Y."/>
            <person name="He Y."/>
            <person name="Zhang Z."/>
            <person name="Zhao Z."/>
            <person name="Gao P."/>
            <person name="Hu W."/>
            <person name="Sun J."/>
            <person name="Li J."/>
            <person name="Ji K."/>
        </authorList>
    </citation>
    <scope>NUCLEOTIDE SEQUENCE</scope>
    <source>
        <strain evidence="4">JKM2019</strain>
    </source>
</reference>
<evidence type="ECO:0000313" key="6">
    <source>
        <dbReference type="Proteomes" id="UP000790347"/>
    </source>
</evidence>
<dbReference type="InterPro" id="IPR001254">
    <property type="entry name" value="Trypsin_dom"/>
</dbReference>
<keyword evidence="6" id="KW-1185">Reference proteome</keyword>
<dbReference type="InterPro" id="IPR009003">
    <property type="entry name" value="Peptidase_S1_PA"/>
</dbReference>
<name>A0A922LB85_DERFA</name>
<evidence type="ECO:0000313" key="4">
    <source>
        <dbReference type="EMBL" id="KAH7642110.1"/>
    </source>
</evidence>
<dbReference type="EMBL" id="ASGP02000001">
    <property type="protein sequence ID" value="KAH9529254.1"/>
    <property type="molecule type" value="Genomic_DNA"/>
</dbReference>
<dbReference type="EMBL" id="SDOV01000004">
    <property type="protein sequence ID" value="KAH7642110.1"/>
    <property type="molecule type" value="Genomic_DNA"/>
</dbReference>